<sequence>MSSGDQSLNDGAGRESSVTDQRELSSVTDERAESSDVDSTMLWLMSSDGEKVCLPMPVADFVAGMTTEVLYKFKNVSAFNIHLIHVSLGLNHIKDNHVYWIIMISKQEVSAAGAGEGAWYHGGAPENHRQGDFQSLWTALEGIHVAEVPSLLTVSNH</sequence>
<keyword evidence="3" id="KW-1185">Reference proteome</keyword>
<reference evidence="2" key="1">
    <citation type="submission" date="2020-06" db="EMBL/GenBank/DDBJ databases">
        <title>WGS assembly of Ceratodon purpureus strain R40.</title>
        <authorList>
            <person name="Carey S.B."/>
            <person name="Jenkins J."/>
            <person name="Shu S."/>
            <person name="Lovell J.T."/>
            <person name="Sreedasyam A."/>
            <person name="Maumus F."/>
            <person name="Tiley G.P."/>
            <person name="Fernandez-Pozo N."/>
            <person name="Barry K."/>
            <person name="Chen C."/>
            <person name="Wang M."/>
            <person name="Lipzen A."/>
            <person name="Daum C."/>
            <person name="Saski C.A."/>
            <person name="Payton A.C."/>
            <person name="Mcbreen J.C."/>
            <person name="Conrad R.E."/>
            <person name="Kollar L.M."/>
            <person name="Olsson S."/>
            <person name="Huttunen S."/>
            <person name="Landis J.B."/>
            <person name="Wickett N.J."/>
            <person name="Johnson M.G."/>
            <person name="Rensing S.A."/>
            <person name="Grimwood J."/>
            <person name="Schmutz J."/>
            <person name="Mcdaniel S.F."/>
        </authorList>
    </citation>
    <scope>NUCLEOTIDE SEQUENCE</scope>
    <source>
        <strain evidence="2">R40</strain>
    </source>
</reference>
<gene>
    <name evidence="2" type="ORF">KC19_3G047700</name>
</gene>
<comment type="caution">
    <text evidence="2">The sequence shown here is derived from an EMBL/GenBank/DDBJ whole genome shotgun (WGS) entry which is preliminary data.</text>
</comment>
<accession>A0A8T0IH85</accession>
<evidence type="ECO:0000313" key="2">
    <source>
        <dbReference type="EMBL" id="KAG0582271.1"/>
    </source>
</evidence>
<evidence type="ECO:0000313" key="3">
    <source>
        <dbReference type="Proteomes" id="UP000822688"/>
    </source>
</evidence>
<feature type="region of interest" description="Disordered" evidence="1">
    <location>
        <begin position="1"/>
        <end position="33"/>
    </location>
</feature>
<feature type="compositionally biased region" description="Basic and acidic residues" evidence="1">
    <location>
        <begin position="20"/>
        <end position="33"/>
    </location>
</feature>
<evidence type="ECO:0000256" key="1">
    <source>
        <dbReference type="SAM" id="MobiDB-lite"/>
    </source>
</evidence>
<dbReference type="Proteomes" id="UP000822688">
    <property type="component" value="Chromosome 3"/>
</dbReference>
<protein>
    <submittedName>
        <fullName evidence="2">Uncharacterized protein</fullName>
    </submittedName>
</protein>
<dbReference type="AlphaFoldDB" id="A0A8T0IH85"/>
<organism evidence="2 3">
    <name type="scientific">Ceratodon purpureus</name>
    <name type="common">Fire moss</name>
    <name type="synonym">Dicranum purpureum</name>
    <dbReference type="NCBI Taxonomy" id="3225"/>
    <lineage>
        <taxon>Eukaryota</taxon>
        <taxon>Viridiplantae</taxon>
        <taxon>Streptophyta</taxon>
        <taxon>Embryophyta</taxon>
        <taxon>Bryophyta</taxon>
        <taxon>Bryophytina</taxon>
        <taxon>Bryopsida</taxon>
        <taxon>Dicranidae</taxon>
        <taxon>Pseudoditrichales</taxon>
        <taxon>Ditrichaceae</taxon>
        <taxon>Ceratodon</taxon>
    </lineage>
</organism>
<proteinExistence type="predicted"/>
<name>A0A8T0IH85_CERPU</name>
<dbReference type="EMBL" id="CM026423">
    <property type="protein sequence ID" value="KAG0582271.1"/>
    <property type="molecule type" value="Genomic_DNA"/>
</dbReference>